<evidence type="ECO:0000313" key="3">
    <source>
        <dbReference type="Proteomes" id="UP001597033"/>
    </source>
</evidence>
<accession>A0ABW3LWP3</accession>
<evidence type="ECO:0008006" key="4">
    <source>
        <dbReference type="Google" id="ProtNLM"/>
    </source>
</evidence>
<keyword evidence="1" id="KW-1133">Transmembrane helix</keyword>
<comment type="caution">
    <text evidence="2">The sequence shown here is derived from an EMBL/GenBank/DDBJ whole genome shotgun (WGS) entry which is preliminary data.</text>
</comment>
<name>A0ABW3LWP3_9GAMM</name>
<dbReference type="EMBL" id="JBHTKN010000007">
    <property type="protein sequence ID" value="MFD1042886.1"/>
    <property type="molecule type" value="Genomic_DNA"/>
</dbReference>
<evidence type="ECO:0000313" key="2">
    <source>
        <dbReference type="EMBL" id="MFD1042886.1"/>
    </source>
</evidence>
<keyword evidence="3" id="KW-1185">Reference proteome</keyword>
<keyword evidence="1" id="KW-0472">Membrane</keyword>
<dbReference type="Proteomes" id="UP001597033">
    <property type="component" value="Unassembled WGS sequence"/>
</dbReference>
<keyword evidence="1" id="KW-0812">Transmembrane</keyword>
<feature type="transmembrane region" description="Helical" evidence="1">
    <location>
        <begin position="30"/>
        <end position="48"/>
    </location>
</feature>
<organism evidence="2 3">
    <name type="scientific">Pseudoxanthomonas kaohsiungensis</name>
    <dbReference type="NCBI Taxonomy" id="283923"/>
    <lineage>
        <taxon>Bacteria</taxon>
        <taxon>Pseudomonadati</taxon>
        <taxon>Pseudomonadota</taxon>
        <taxon>Gammaproteobacteria</taxon>
        <taxon>Lysobacterales</taxon>
        <taxon>Lysobacteraceae</taxon>
        <taxon>Pseudoxanthomonas</taxon>
    </lineage>
</organism>
<gene>
    <name evidence="2" type="ORF">ACFQ2N_11090</name>
</gene>
<protein>
    <recommendedName>
        <fullName evidence="4">Nudix hydrolase domain-containing protein</fullName>
    </recommendedName>
</protein>
<reference evidence="3" key="1">
    <citation type="journal article" date="2019" name="Int. J. Syst. Evol. Microbiol.">
        <title>The Global Catalogue of Microorganisms (GCM) 10K type strain sequencing project: providing services to taxonomists for standard genome sequencing and annotation.</title>
        <authorList>
            <consortium name="The Broad Institute Genomics Platform"/>
            <consortium name="The Broad Institute Genome Sequencing Center for Infectious Disease"/>
            <person name="Wu L."/>
            <person name="Ma J."/>
        </authorList>
    </citation>
    <scope>NUCLEOTIDE SEQUENCE [LARGE SCALE GENOMIC DNA]</scope>
    <source>
        <strain evidence="3">CCUG 55854</strain>
    </source>
</reference>
<sequence length="447" mass="49821">MGFWLRAWNGIRSLVQVNAFATRVLRARRWWAIALTVFFFALGVFLAVSDYSTGAWLAFAVGVIGLLREAWPAMADLFGTPTALIEQDDAFVDELVAQVRPSVEEERDGFAVARVPHHPREVVLRSDRLDRWLRTTSITAVEDGQKRQDMEARLRSHAAMLEAMLRCRARESYRSDPSRVFFNGAKFGLSDGMAIDRTSVRCHQVDYFHAVVTNEAVSRRLVSDDGIAQQEFSGAAQFPVSRQPAPDSERWRLWPLSMSGMADHVGISTLVVTRDRKLVLWNQSGKALHSRNLLAPTGSGSCDWSDVVAQGGAVDLKATLVRAMEREFVEESFGGKASQVGCDTQVLGYFRWIRRGGKPEFVGVTRADVDSFRLQPNPAEVNRRAGETLLMHDVPDLTALRACVDHLCERPGLSVPLWVNLVALARAIDEDAERWAQFLGLPVRASA</sequence>
<evidence type="ECO:0000256" key="1">
    <source>
        <dbReference type="SAM" id="Phobius"/>
    </source>
</evidence>
<dbReference type="RefSeq" id="WP_162375289.1">
    <property type="nucleotide sequence ID" value="NZ_JBHTKN010000007.1"/>
</dbReference>
<proteinExistence type="predicted"/>